<dbReference type="GO" id="GO:0016614">
    <property type="term" value="F:oxidoreductase activity, acting on CH-OH group of donors"/>
    <property type="evidence" value="ECO:0007669"/>
    <property type="project" value="InterPro"/>
</dbReference>
<dbReference type="SUPFAM" id="SSF51905">
    <property type="entry name" value="FAD/NAD(P)-binding domain"/>
    <property type="match status" value="1"/>
</dbReference>
<keyword evidence="3 6" id="KW-0285">Flavoprotein</keyword>
<evidence type="ECO:0000256" key="6">
    <source>
        <dbReference type="RuleBase" id="RU003968"/>
    </source>
</evidence>
<dbReference type="InterPro" id="IPR027424">
    <property type="entry name" value="Glucose_Oxidase_domain_2"/>
</dbReference>
<dbReference type="AlphaFoldDB" id="A0AA35LQB1"/>
<feature type="domain" description="Glucose-methanol-choline oxidoreductase N-terminal" evidence="8">
    <location>
        <begin position="273"/>
        <end position="287"/>
    </location>
</feature>
<dbReference type="InterPro" id="IPR012132">
    <property type="entry name" value="GMC_OxRdtase"/>
</dbReference>
<name>A0AA35LQB1_9HYPO</name>
<dbReference type="InterPro" id="IPR036188">
    <property type="entry name" value="FAD/NAD-bd_sf"/>
</dbReference>
<keyword evidence="5" id="KW-0560">Oxidoreductase</keyword>
<reference evidence="9" key="1">
    <citation type="submission" date="2023-01" db="EMBL/GenBank/DDBJ databases">
        <authorList>
            <person name="Piombo E."/>
        </authorList>
    </citation>
    <scope>NUCLEOTIDE SEQUENCE</scope>
</reference>
<evidence type="ECO:0000256" key="5">
    <source>
        <dbReference type="ARBA" id="ARBA00023002"/>
    </source>
</evidence>
<feature type="domain" description="Glucose-methanol-choline oxidoreductase N-terminal" evidence="7">
    <location>
        <begin position="80"/>
        <end position="103"/>
    </location>
</feature>
<protein>
    <recommendedName>
        <fullName evidence="7 8">Glucose-methanol-choline oxidoreductase N-terminal domain-containing protein</fullName>
    </recommendedName>
</protein>
<feature type="non-terminal residue" evidence="9">
    <location>
        <position position="385"/>
    </location>
</feature>
<dbReference type="PROSITE" id="PS00624">
    <property type="entry name" value="GMC_OXRED_2"/>
    <property type="match status" value="1"/>
</dbReference>
<keyword evidence="10" id="KW-1185">Reference proteome</keyword>
<dbReference type="Gene3D" id="3.50.50.60">
    <property type="entry name" value="FAD/NAD(P)-binding domain"/>
    <property type="match status" value="1"/>
</dbReference>
<keyword evidence="4 6" id="KW-0274">FAD</keyword>
<gene>
    <name evidence="9" type="ORF">CCHLO57077_00015147</name>
</gene>
<dbReference type="Proteomes" id="UP001160390">
    <property type="component" value="Unassembled WGS sequence"/>
</dbReference>
<dbReference type="Gene3D" id="4.10.450.10">
    <property type="entry name" value="Glucose Oxidase, domain 2"/>
    <property type="match status" value="1"/>
</dbReference>
<evidence type="ECO:0000313" key="10">
    <source>
        <dbReference type="Proteomes" id="UP001160390"/>
    </source>
</evidence>
<dbReference type="PROSITE" id="PS00623">
    <property type="entry name" value="GMC_OXRED_1"/>
    <property type="match status" value="1"/>
</dbReference>
<comment type="cofactor">
    <cofactor evidence="1">
        <name>FAD</name>
        <dbReference type="ChEBI" id="CHEBI:57692"/>
    </cofactor>
</comment>
<evidence type="ECO:0000256" key="2">
    <source>
        <dbReference type="ARBA" id="ARBA00010790"/>
    </source>
</evidence>
<dbReference type="Pfam" id="PF00732">
    <property type="entry name" value="GMC_oxred_N"/>
    <property type="match status" value="1"/>
</dbReference>
<dbReference type="EMBL" id="CABFNP030000456">
    <property type="protein sequence ID" value="CAI6019164.1"/>
    <property type="molecule type" value="Genomic_DNA"/>
</dbReference>
<organism evidence="9 10">
    <name type="scientific">Clonostachys chloroleuca</name>
    <dbReference type="NCBI Taxonomy" id="1926264"/>
    <lineage>
        <taxon>Eukaryota</taxon>
        <taxon>Fungi</taxon>
        <taxon>Dikarya</taxon>
        <taxon>Ascomycota</taxon>
        <taxon>Pezizomycotina</taxon>
        <taxon>Sordariomycetes</taxon>
        <taxon>Hypocreomycetidae</taxon>
        <taxon>Hypocreales</taxon>
        <taxon>Bionectriaceae</taxon>
        <taxon>Clonostachys</taxon>
    </lineage>
</organism>
<evidence type="ECO:0000256" key="4">
    <source>
        <dbReference type="ARBA" id="ARBA00022827"/>
    </source>
</evidence>
<sequence>MAFDYVIAGGGLAGLVIANRLSENPSINVAVVEPGRDVRDDADVLNVDLAGVTYSPDLDWKFKSIAQPQLGDRVIDHPAGKALGGTTVINGLYYIRGNKAEYDAWERLGNPGWNWDTLLPYFIRSEQFAIPTKAQREAGMTYMAQYHGENGPLNTGHPLQVETGTFYDAARKTCEQLGFNLNPDMNGGNNRGFGSYPKTMDRDANVRESAARAYYEPIDDRQNLKVFQGAVKRILFSDAGEGGKVVATGLEYTDDKGHLASVTATKDVIVSTGTYVSPLILEASGVGNPSILARNGIPTKVELPEVGEALQDQPLWVLMFQATPGLVGQVPFAAFATAEDIFKATTDSVDAATKEKLASWSETIAKRLNGGGVGRSFERKVRDPT</sequence>
<dbReference type="PANTHER" id="PTHR11552">
    <property type="entry name" value="GLUCOSE-METHANOL-CHOLINE GMC OXIDOREDUCTASE"/>
    <property type="match status" value="1"/>
</dbReference>
<evidence type="ECO:0000256" key="3">
    <source>
        <dbReference type="ARBA" id="ARBA00022630"/>
    </source>
</evidence>
<evidence type="ECO:0000259" key="8">
    <source>
        <dbReference type="PROSITE" id="PS00624"/>
    </source>
</evidence>
<proteinExistence type="inferred from homology"/>
<accession>A0AA35LQB1</accession>
<dbReference type="Gene3D" id="3.30.560.10">
    <property type="entry name" value="Glucose Oxidase, domain 3"/>
    <property type="match status" value="1"/>
</dbReference>
<comment type="similarity">
    <text evidence="2 6">Belongs to the GMC oxidoreductase family.</text>
</comment>
<evidence type="ECO:0000313" key="9">
    <source>
        <dbReference type="EMBL" id="CAI6019164.1"/>
    </source>
</evidence>
<comment type="caution">
    <text evidence="9">The sequence shown here is derived from an EMBL/GenBank/DDBJ whole genome shotgun (WGS) entry which is preliminary data.</text>
</comment>
<dbReference type="InterPro" id="IPR000172">
    <property type="entry name" value="GMC_OxRdtase_N"/>
</dbReference>
<evidence type="ECO:0000256" key="1">
    <source>
        <dbReference type="ARBA" id="ARBA00001974"/>
    </source>
</evidence>
<dbReference type="PANTHER" id="PTHR11552:SF201">
    <property type="entry name" value="GLUCOSE-METHANOL-CHOLINE OXIDOREDUCTASE N-TERMINAL DOMAIN-CONTAINING PROTEIN"/>
    <property type="match status" value="1"/>
</dbReference>
<dbReference type="GO" id="GO:0050660">
    <property type="term" value="F:flavin adenine dinucleotide binding"/>
    <property type="evidence" value="ECO:0007669"/>
    <property type="project" value="InterPro"/>
</dbReference>
<evidence type="ECO:0000259" key="7">
    <source>
        <dbReference type="PROSITE" id="PS00623"/>
    </source>
</evidence>